<evidence type="ECO:0000256" key="7">
    <source>
        <dbReference type="SAM" id="Phobius"/>
    </source>
</evidence>
<feature type="domain" description="SPATA31-like" evidence="8">
    <location>
        <begin position="71"/>
        <end position="131"/>
    </location>
</feature>
<accession>A0A8C4M0N1</accession>
<evidence type="ECO:0000256" key="1">
    <source>
        <dbReference type="ARBA" id="ARBA00004167"/>
    </source>
</evidence>
<evidence type="ECO:0000256" key="2">
    <source>
        <dbReference type="ARBA" id="ARBA00022692"/>
    </source>
</evidence>
<evidence type="ECO:0000256" key="3">
    <source>
        <dbReference type="ARBA" id="ARBA00022989"/>
    </source>
</evidence>
<name>A0A8C4M0N1_EQUAS</name>
<feature type="compositionally biased region" description="Basic and acidic residues" evidence="6">
    <location>
        <begin position="56"/>
        <end position="66"/>
    </location>
</feature>
<proteinExistence type="inferred from homology"/>
<organism evidence="9">
    <name type="scientific">Equus asinus asinus</name>
    <dbReference type="NCBI Taxonomy" id="83772"/>
    <lineage>
        <taxon>Eukaryota</taxon>
        <taxon>Metazoa</taxon>
        <taxon>Chordata</taxon>
        <taxon>Craniata</taxon>
        <taxon>Vertebrata</taxon>
        <taxon>Euteleostomi</taxon>
        <taxon>Mammalia</taxon>
        <taxon>Eutheria</taxon>
        <taxon>Laurasiatheria</taxon>
        <taxon>Perissodactyla</taxon>
        <taxon>Equidae</taxon>
        <taxon>Equus</taxon>
    </lineage>
</organism>
<keyword evidence="3 7" id="KW-1133">Transmembrane helix</keyword>
<dbReference type="Ensembl" id="ENSEAST00005021661.1">
    <property type="protein sequence ID" value="ENSEASP00005019947.1"/>
    <property type="gene ID" value="ENSEASG00005013767.1"/>
</dbReference>
<dbReference type="InterPro" id="IPR027970">
    <property type="entry name" value="SPATA31-like"/>
</dbReference>
<feature type="region of interest" description="Disordered" evidence="6">
    <location>
        <begin position="50"/>
        <end position="71"/>
    </location>
</feature>
<reference evidence="9" key="1">
    <citation type="submission" date="2023-03" db="UniProtKB">
        <authorList>
            <consortium name="Ensembl"/>
        </authorList>
    </citation>
    <scope>IDENTIFICATION</scope>
</reference>
<comment type="subcellular location">
    <subcellularLocation>
        <location evidence="1">Membrane</location>
        <topology evidence="1">Single-pass membrane protein</topology>
    </subcellularLocation>
</comment>
<protein>
    <recommendedName>
        <fullName evidence="8">SPATA31-like domain-containing protein</fullName>
    </recommendedName>
</protein>
<evidence type="ECO:0000256" key="6">
    <source>
        <dbReference type="SAM" id="MobiDB-lite"/>
    </source>
</evidence>
<evidence type="ECO:0000256" key="4">
    <source>
        <dbReference type="ARBA" id="ARBA00023136"/>
    </source>
</evidence>
<keyword evidence="4 7" id="KW-0472">Membrane</keyword>
<dbReference type="Pfam" id="PF15371">
    <property type="entry name" value="DUF4599"/>
    <property type="match status" value="1"/>
</dbReference>
<keyword evidence="2 7" id="KW-0812">Transmembrane</keyword>
<feature type="transmembrane region" description="Helical" evidence="7">
    <location>
        <begin position="15"/>
        <end position="31"/>
    </location>
</feature>
<comment type="similarity">
    <text evidence="5">Belongs to the SPATA31 family.</text>
</comment>
<evidence type="ECO:0000256" key="5">
    <source>
        <dbReference type="ARBA" id="ARBA00035009"/>
    </source>
</evidence>
<dbReference type="OMA" id="SQCHQRL"/>
<evidence type="ECO:0000313" key="9">
    <source>
        <dbReference type="Ensembl" id="ENSEASP00005019947.1"/>
    </source>
</evidence>
<dbReference type="PANTHER" id="PTHR21859">
    <property type="entry name" value="ACROSOME-SPECIFIC PROTEIN"/>
    <property type="match status" value="1"/>
</dbReference>
<dbReference type="PANTHER" id="PTHR21859:SF15">
    <property type="entry name" value="PROTEIN SPATA31F1-RELATED"/>
    <property type="match status" value="1"/>
</dbReference>
<sequence length="182" mass="20250">MLSPTFVLWDAGRPLYTYGSIIIIALIMWQVKKRHRELRLGPTRSCSQCHQRLKQRGQERTSRDADVTPSGKNGCRVSLPSQGWLPEEGSVRCLLCADPSCPICNAVALEIQQLLVGENPDLLPTSPGPSPLAQRFCPRLISLLSRVRVCHPGTWGRDLKCQIYHGTLELCLLQALRSLGPL</sequence>
<dbReference type="AlphaFoldDB" id="A0A8C4M0N1"/>
<evidence type="ECO:0000259" key="8">
    <source>
        <dbReference type="Pfam" id="PF15371"/>
    </source>
</evidence>
<dbReference type="GO" id="GO:0016020">
    <property type="term" value="C:membrane"/>
    <property type="evidence" value="ECO:0007669"/>
    <property type="project" value="UniProtKB-SubCell"/>
</dbReference>